<feature type="transmembrane region" description="Helical" evidence="1">
    <location>
        <begin position="124"/>
        <end position="150"/>
    </location>
</feature>
<dbReference type="RefSeq" id="WP_198499519.1">
    <property type="nucleotide sequence ID" value="NZ_CP065989.1"/>
</dbReference>
<dbReference type="Proteomes" id="UP000595374">
    <property type="component" value="Chromosome"/>
</dbReference>
<evidence type="ECO:0000256" key="1">
    <source>
        <dbReference type="SAM" id="Phobius"/>
    </source>
</evidence>
<keyword evidence="1" id="KW-0472">Membrane</keyword>
<dbReference type="AlphaFoldDB" id="A0A7T4DIE1"/>
<evidence type="ECO:0000313" key="3">
    <source>
        <dbReference type="Proteomes" id="UP000595374"/>
    </source>
</evidence>
<organism evidence="2 3">
    <name type="scientific">Brevibacterium casei</name>
    <dbReference type="NCBI Taxonomy" id="33889"/>
    <lineage>
        <taxon>Bacteria</taxon>
        <taxon>Bacillati</taxon>
        <taxon>Actinomycetota</taxon>
        <taxon>Actinomycetes</taxon>
        <taxon>Micrococcales</taxon>
        <taxon>Brevibacteriaceae</taxon>
        <taxon>Brevibacterium</taxon>
    </lineage>
</organism>
<keyword evidence="1" id="KW-0812">Transmembrane</keyword>
<sequence length="163" mass="16804">MVLGKWGTVWRFVVLAGGIGGLGGVVTMVLLLLVPQIVTGDGMSIGPVDGFLVATRWALGIGIGLGVVMGIPCSFVVRRTAPRLHGRLSAVVFCFVLGFAAALTPVMLVSLASGSFVRPPPIAVWEYVLSLASLSLPAGILTALASPLIFAPAETPARTRTVP</sequence>
<name>A0A7T4DIE1_9MICO</name>
<reference evidence="2 3" key="1">
    <citation type="submission" date="2020-12" db="EMBL/GenBank/DDBJ databases">
        <title>FDA dAtabase for Regulatory Grade micrObial Sequences (FDA-ARGOS): Supporting development and validation of Infectious Disease Dx tests.</title>
        <authorList>
            <person name="Sproer C."/>
            <person name="Gronow S."/>
            <person name="Severitt S."/>
            <person name="Schroder I."/>
            <person name="Tallon L."/>
            <person name="Sadzewicz L."/>
            <person name="Zhao X."/>
            <person name="Boylan J."/>
            <person name="Ott S."/>
            <person name="Bowen H."/>
            <person name="Vavikolanu K."/>
            <person name="Mehta A."/>
            <person name="Aluvathingal J."/>
            <person name="Nadendla S."/>
            <person name="Lowell S."/>
            <person name="Myers T."/>
            <person name="Yan Y."/>
            <person name="Sichtig H."/>
        </authorList>
    </citation>
    <scope>NUCLEOTIDE SEQUENCE [LARGE SCALE GENOMIC DNA]</scope>
    <source>
        <strain evidence="2 3">FDAARGOS_990</strain>
    </source>
</reference>
<accession>A0A7T4DIE1</accession>
<protein>
    <submittedName>
        <fullName evidence="2">Uncharacterized protein</fullName>
    </submittedName>
</protein>
<feature type="transmembrane region" description="Helical" evidence="1">
    <location>
        <begin position="57"/>
        <end position="77"/>
    </location>
</feature>
<keyword evidence="1" id="KW-1133">Transmembrane helix</keyword>
<evidence type="ECO:0000313" key="2">
    <source>
        <dbReference type="EMBL" id="QQB14452.1"/>
    </source>
</evidence>
<proteinExistence type="predicted"/>
<gene>
    <name evidence="2" type="ORF">I6H47_00085</name>
</gene>
<dbReference type="EMBL" id="CP065989">
    <property type="protein sequence ID" value="QQB14452.1"/>
    <property type="molecule type" value="Genomic_DNA"/>
</dbReference>
<feature type="transmembrane region" description="Helical" evidence="1">
    <location>
        <begin position="89"/>
        <end position="112"/>
    </location>
</feature>
<feature type="transmembrane region" description="Helical" evidence="1">
    <location>
        <begin position="12"/>
        <end position="37"/>
    </location>
</feature>